<sequence length="67" mass="7577">MRKSPKERRNQYVQARRITTVEAAIAVKAPPAMTFSATMPAYTYTSLCSDRRLREPPVKKGKVDHGI</sequence>
<name>A0AAU7PQZ0_9FIRM</name>
<evidence type="ECO:0000313" key="1">
    <source>
        <dbReference type="EMBL" id="XBS54632.1"/>
    </source>
</evidence>
<accession>A0AAU7PQZ0</accession>
<dbReference type="AlphaFoldDB" id="A0AAU7PQZ0"/>
<reference evidence="1" key="1">
    <citation type="submission" date="2024-06" db="EMBL/GenBank/DDBJ databases">
        <title>Lacrimispora cavernae sp. nov., a novel anaerobe isolated from bat guano pile inside a cave.</title>
        <authorList>
            <person name="Miller S.L."/>
            <person name="Lu N."/>
            <person name="King J."/>
            <person name="Sankaranarayanan K."/>
            <person name="Lawson P.A."/>
        </authorList>
    </citation>
    <scope>NUCLEOTIDE SEQUENCE</scope>
    <source>
        <strain evidence="1">BS-2</strain>
    </source>
</reference>
<proteinExistence type="predicted"/>
<dbReference type="RefSeq" id="WP_349947324.1">
    <property type="nucleotide sequence ID" value="NZ_CP157940.1"/>
</dbReference>
<dbReference type="EMBL" id="CP157940">
    <property type="protein sequence ID" value="XBS54632.1"/>
    <property type="molecule type" value="Genomic_DNA"/>
</dbReference>
<gene>
    <name evidence="1" type="ORF">ABFV83_02225</name>
</gene>
<organism evidence="1">
    <name type="scientific">Lacrimispora sp. BS-2</name>
    <dbReference type="NCBI Taxonomy" id="3151850"/>
    <lineage>
        <taxon>Bacteria</taxon>
        <taxon>Bacillati</taxon>
        <taxon>Bacillota</taxon>
        <taxon>Clostridia</taxon>
        <taxon>Lachnospirales</taxon>
        <taxon>Lachnospiraceae</taxon>
        <taxon>Lacrimispora</taxon>
    </lineage>
</organism>
<protein>
    <submittedName>
        <fullName evidence="1">Uncharacterized protein</fullName>
    </submittedName>
</protein>